<reference evidence="1 2" key="1">
    <citation type="journal article" date="2014" name="Genome Announc.">
        <title>Draft Genome Sequence of Magnetospirillum sp. Strain SO-1, a Freshwater Magnetotactic Bacterium Isolated from the Ol'khovka River, Russia.</title>
        <authorList>
            <person name="Grouzdev D.S."/>
            <person name="Dziuba M.V."/>
            <person name="Sukhacheva M.S."/>
            <person name="Mardanov A.V."/>
            <person name="Beletskiy A.V."/>
            <person name="Kuznetsov B.B."/>
            <person name="Skryabin K.G."/>
        </authorList>
    </citation>
    <scope>NUCLEOTIDE SEQUENCE [LARGE SCALE GENOMIC DNA]</scope>
    <source>
        <strain evidence="1 2">SO-1</strain>
    </source>
</reference>
<gene>
    <name evidence="1" type="ORF">H261_10024</name>
</gene>
<comment type="caution">
    <text evidence="1">The sequence shown here is derived from an EMBL/GenBank/DDBJ whole genome shotgun (WGS) entry which is preliminary data.</text>
</comment>
<dbReference type="PATRIC" id="fig|1244869.3.peg.2027"/>
<dbReference type="STRING" id="1244869.H261_10024"/>
<dbReference type="AlphaFoldDB" id="M3ACB4"/>
<dbReference type="eggNOG" id="ENOG5033AMC">
    <property type="taxonomic scope" value="Bacteria"/>
</dbReference>
<accession>M3ACB4</accession>
<dbReference type="Proteomes" id="UP000011744">
    <property type="component" value="Unassembled WGS sequence"/>
</dbReference>
<keyword evidence="2" id="KW-1185">Reference proteome</keyword>
<evidence type="ECO:0000313" key="2">
    <source>
        <dbReference type="Proteomes" id="UP000011744"/>
    </source>
</evidence>
<evidence type="ECO:0000313" key="1">
    <source>
        <dbReference type="EMBL" id="EME70134.1"/>
    </source>
</evidence>
<sequence>MTDHQEKPTMADENLSPGNIAKALDVSDGKVKKAIKDLGLEPAAKRGVCSFYAPDQVAKIKTAVGA</sequence>
<evidence type="ECO:0008006" key="3">
    <source>
        <dbReference type="Google" id="ProtNLM"/>
    </source>
</evidence>
<organism evidence="1 2">
    <name type="scientific">Paramagnetospirillum caucaseum</name>
    <dbReference type="NCBI Taxonomy" id="1244869"/>
    <lineage>
        <taxon>Bacteria</taxon>
        <taxon>Pseudomonadati</taxon>
        <taxon>Pseudomonadota</taxon>
        <taxon>Alphaproteobacteria</taxon>
        <taxon>Rhodospirillales</taxon>
        <taxon>Magnetospirillaceae</taxon>
        <taxon>Paramagnetospirillum</taxon>
    </lineage>
</organism>
<proteinExistence type="predicted"/>
<dbReference type="EMBL" id="AONQ01000022">
    <property type="protein sequence ID" value="EME70134.1"/>
    <property type="molecule type" value="Genomic_DNA"/>
</dbReference>
<protein>
    <recommendedName>
        <fullName evidence="3">Helix-turn-helix type 11 domain-containing protein</fullName>
    </recommendedName>
</protein>
<name>M3ACB4_9PROT</name>